<dbReference type="Proteomes" id="UP000195602">
    <property type="component" value="Unassembled WGS sequence"/>
</dbReference>
<dbReference type="InterPro" id="IPR050648">
    <property type="entry name" value="F-box_LRR-repeat"/>
</dbReference>
<evidence type="ECO:0000313" key="2">
    <source>
        <dbReference type="EMBL" id="OVF08423.1"/>
    </source>
</evidence>
<dbReference type="KEGG" id="clus:A9F13_08g01210"/>
<dbReference type="EMBL" id="LYUB02000008">
    <property type="protein sequence ID" value="OVF08423.1"/>
    <property type="molecule type" value="Genomic_DNA"/>
</dbReference>
<proteinExistence type="predicted"/>
<dbReference type="SUPFAM" id="SSF52047">
    <property type="entry name" value="RNI-like"/>
    <property type="match status" value="1"/>
</dbReference>
<dbReference type="AlphaFoldDB" id="A0AA91PZB6"/>
<dbReference type="SMART" id="SM00367">
    <property type="entry name" value="LRR_CC"/>
    <property type="match status" value="3"/>
</dbReference>
<feature type="region of interest" description="Disordered" evidence="1">
    <location>
        <begin position="1"/>
        <end position="75"/>
    </location>
</feature>
<accession>A0AA91PZB6</accession>
<dbReference type="GO" id="GO:0005737">
    <property type="term" value="C:cytoplasm"/>
    <property type="evidence" value="ECO:0007669"/>
    <property type="project" value="TreeGrafter"/>
</dbReference>
<dbReference type="Gene3D" id="3.80.10.10">
    <property type="entry name" value="Ribonuclease Inhibitor"/>
    <property type="match status" value="2"/>
</dbReference>
<name>A0AA91PZB6_CLALS</name>
<gene>
    <name evidence="2" type="ORF">A9F13_08g01210</name>
</gene>
<dbReference type="PANTHER" id="PTHR13382:SF10">
    <property type="entry name" value="ATP SYNTHASE SUBUNIT S, MITOCHONDRIAL"/>
    <property type="match status" value="1"/>
</dbReference>
<dbReference type="InterPro" id="IPR006553">
    <property type="entry name" value="Leu-rich_rpt_Cys-con_subtyp"/>
</dbReference>
<sequence length="504" mass="55901">MSLPATMDARVLSLQSPKRARSSPTRAFWANAAWSLSRRRSRRRSRRAGSVSPSPTPSPMSPAVAPSSPSSPALLPYAPSSDSDFSFNAASDSDLESLPDLTDDASICSGRSAVTPVKDPTHLSLAEDIHTPGRKVLFPWAHARLAPRPTSVTVFDIPELVHKIIEYAHHQNTVAPHEIPGRDVDPNVLFTCLQVNRLFYNVARQLLGQQLVFSRENNLYQFLRGPARTNQSFRPRACMFSRLVGAKQPAIETFAQAIDASSLERLEVFMCPKLQPTPTLFHQALKTLVVAGSRVADDVLLTQVARRCPNLEVLDLRACERVTDCGIHAIASSCRRLVSVNLGRKRKGHLITDHSTAVLFARNPRLETVGLAGCHVSDRSLWELALHAGSSVQRLSLNNCPHITDRSLPVILHHNLMRNLSVLEIRFLAGVTNVAPIVTFKRSQHARGVFLLVETCEELSARMQECERSMDTVLSKRIYQDISDWANASDDDDTAYVQFMSSRR</sequence>
<evidence type="ECO:0000313" key="3">
    <source>
        <dbReference type="Proteomes" id="UP000195602"/>
    </source>
</evidence>
<dbReference type="PANTHER" id="PTHR13382">
    <property type="entry name" value="MITOCHONDRIAL ATP SYNTHASE COUPLING FACTOR B"/>
    <property type="match status" value="1"/>
</dbReference>
<feature type="compositionally biased region" description="Basic residues" evidence="1">
    <location>
        <begin position="37"/>
        <end position="47"/>
    </location>
</feature>
<reference evidence="2 3" key="1">
    <citation type="submission" date="2017-04" db="EMBL/GenBank/DDBJ databases">
        <title>Draft genome of the yeast Clavispora lusitaniae type strain CBS 6936.</title>
        <authorList>
            <person name="Durrens P."/>
            <person name="Klopp C."/>
            <person name="Biteau N."/>
            <person name="Fitton-Ouhabi V."/>
            <person name="Dementhon K."/>
            <person name="Accoceberry I."/>
            <person name="Sherman D.J."/>
            <person name="Noel T."/>
        </authorList>
    </citation>
    <scope>NUCLEOTIDE SEQUENCE [LARGE SCALE GENOMIC DNA]</scope>
    <source>
        <strain evidence="2 3">CBS 6936</strain>
    </source>
</reference>
<feature type="compositionally biased region" description="Low complexity" evidence="1">
    <location>
        <begin position="61"/>
        <end position="75"/>
    </location>
</feature>
<comment type="caution">
    <text evidence="2">The sequence shown here is derived from an EMBL/GenBank/DDBJ whole genome shotgun (WGS) entry which is preliminary data.</text>
</comment>
<organism evidence="2 3">
    <name type="scientific">Clavispora lusitaniae</name>
    <name type="common">Candida lusitaniae</name>
    <dbReference type="NCBI Taxonomy" id="36911"/>
    <lineage>
        <taxon>Eukaryota</taxon>
        <taxon>Fungi</taxon>
        <taxon>Dikarya</taxon>
        <taxon>Ascomycota</taxon>
        <taxon>Saccharomycotina</taxon>
        <taxon>Pichiomycetes</taxon>
        <taxon>Metschnikowiaceae</taxon>
        <taxon>Clavispora</taxon>
    </lineage>
</organism>
<evidence type="ECO:0000256" key="1">
    <source>
        <dbReference type="SAM" id="MobiDB-lite"/>
    </source>
</evidence>
<dbReference type="InterPro" id="IPR032675">
    <property type="entry name" value="LRR_dom_sf"/>
</dbReference>
<protein>
    <submittedName>
        <fullName evidence="2">Antagonist of mitotic exit network protein</fullName>
    </submittedName>
</protein>